<evidence type="ECO:0000259" key="5">
    <source>
        <dbReference type="Pfam" id="PF04542"/>
    </source>
</evidence>
<dbReference type="Gene3D" id="1.10.10.10">
    <property type="entry name" value="Winged helix-like DNA-binding domain superfamily/Winged helix DNA-binding domain"/>
    <property type="match status" value="1"/>
</dbReference>
<dbReference type="SUPFAM" id="SSF88946">
    <property type="entry name" value="Sigma2 domain of RNA polymerase sigma factors"/>
    <property type="match status" value="1"/>
</dbReference>
<dbReference type="InterPro" id="IPR007627">
    <property type="entry name" value="RNA_pol_sigma70_r2"/>
</dbReference>
<proteinExistence type="inferred from homology"/>
<dbReference type="GO" id="GO:0006352">
    <property type="term" value="P:DNA-templated transcription initiation"/>
    <property type="evidence" value="ECO:0007669"/>
    <property type="project" value="InterPro"/>
</dbReference>
<keyword evidence="4" id="KW-0804">Transcription</keyword>
<dbReference type="InterPro" id="IPR013325">
    <property type="entry name" value="RNA_pol_sigma_r2"/>
</dbReference>
<evidence type="ECO:0000256" key="2">
    <source>
        <dbReference type="ARBA" id="ARBA00023015"/>
    </source>
</evidence>
<reference evidence="7 8" key="1">
    <citation type="submission" date="2019-06" db="EMBL/GenBank/DDBJ databases">
        <title>Saccharibacillus brassicae sp. nov., an endophytic bacterium isolated from Chinese cabbage seeds (Brassica pekinensis).</title>
        <authorList>
            <person name="Jiang L."/>
            <person name="Lee J."/>
            <person name="Kim S.W."/>
        </authorList>
    </citation>
    <scope>NUCLEOTIDE SEQUENCE [LARGE SCALE GENOMIC DNA]</scope>
    <source>
        <strain evidence="8">KCTC 43072 / ATSA2</strain>
    </source>
</reference>
<dbReference type="SUPFAM" id="SSF88659">
    <property type="entry name" value="Sigma3 and sigma4 domains of RNA polymerase sigma factors"/>
    <property type="match status" value="1"/>
</dbReference>
<dbReference type="InterPro" id="IPR013324">
    <property type="entry name" value="RNA_pol_sigma_r3/r4-like"/>
</dbReference>
<evidence type="ECO:0000256" key="4">
    <source>
        <dbReference type="ARBA" id="ARBA00023163"/>
    </source>
</evidence>
<evidence type="ECO:0000256" key="1">
    <source>
        <dbReference type="ARBA" id="ARBA00010641"/>
    </source>
</evidence>
<accession>A0A4Y6UZA9</accession>
<dbReference type="KEGG" id="saca:FFV09_13405"/>
<name>A0A4Y6UZA9_SACBS</name>
<dbReference type="PANTHER" id="PTHR43133:SF51">
    <property type="entry name" value="RNA POLYMERASE SIGMA FACTOR"/>
    <property type="match status" value="1"/>
</dbReference>
<dbReference type="PANTHER" id="PTHR43133">
    <property type="entry name" value="RNA POLYMERASE ECF-TYPE SIGMA FACTO"/>
    <property type="match status" value="1"/>
</dbReference>
<dbReference type="OrthoDB" id="9782703at2"/>
<dbReference type="AlphaFoldDB" id="A0A4Y6UZA9"/>
<dbReference type="Gene3D" id="1.10.1740.10">
    <property type="match status" value="1"/>
</dbReference>
<dbReference type="NCBIfam" id="TIGR02937">
    <property type="entry name" value="sigma70-ECF"/>
    <property type="match status" value="1"/>
</dbReference>
<dbReference type="GO" id="GO:0016987">
    <property type="term" value="F:sigma factor activity"/>
    <property type="evidence" value="ECO:0007669"/>
    <property type="project" value="UniProtKB-KW"/>
</dbReference>
<keyword evidence="8" id="KW-1185">Reference proteome</keyword>
<dbReference type="GO" id="GO:0003677">
    <property type="term" value="F:DNA binding"/>
    <property type="evidence" value="ECO:0007669"/>
    <property type="project" value="InterPro"/>
</dbReference>
<dbReference type="Proteomes" id="UP000316968">
    <property type="component" value="Chromosome"/>
</dbReference>
<organism evidence="7 8">
    <name type="scientific">Saccharibacillus brassicae</name>
    <dbReference type="NCBI Taxonomy" id="2583377"/>
    <lineage>
        <taxon>Bacteria</taxon>
        <taxon>Bacillati</taxon>
        <taxon>Bacillota</taxon>
        <taxon>Bacilli</taxon>
        <taxon>Bacillales</taxon>
        <taxon>Paenibacillaceae</taxon>
        <taxon>Saccharibacillus</taxon>
    </lineage>
</organism>
<dbReference type="InterPro" id="IPR036388">
    <property type="entry name" value="WH-like_DNA-bd_sf"/>
</dbReference>
<dbReference type="Pfam" id="PF04542">
    <property type="entry name" value="Sigma70_r2"/>
    <property type="match status" value="1"/>
</dbReference>
<dbReference type="InterPro" id="IPR039425">
    <property type="entry name" value="RNA_pol_sigma-70-like"/>
</dbReference>
<evidence type="ECO:0000259" key="6">
    <source>
        <dbReference type="Pfam" id="PF08281"/>
    </source>
</evidence>
<dbReference type="CDD" id="cd06171">
    <property type="entry name" value="Sigma70_r4"/>
    <property type="match status" value="1"/>
</dbReference>
<evidence type="ECO:0000256" key="3">
    <source>
        <dbReference type="ARBA" id="ARBA00023082"/>
    </source>
</evidence>
<sequence>MFENRLRSVGRLYGIGFSYLHHEADALQEASCKAWIKRRSLKDESAFLPWMTRILINCCMDELRRRKRIFPSDRAGEDRAAEMVSSNRIDLDRMLAKLPAKHRHVVILKYEQDLTLVEIARIPNEPEGTIKSWLPKALKR</sequence>
<dbReference type="InterPro" id="IPR014284">
    <property type="entry name" value="RNA_pol_sigma-70_dom"/>
</dbReference>
<comment type="similarity">
    <text evidence="1">Belongs to the sigma-70 factor family. ECF subfamily.</text>
</comment>
<dbReference type="InterPro" id="IPR013249">
    <property type="entry name" value="RNA_pol_sigma70_r4_t2"/>
</dbReference>
<evidence type="ECO:0000313" key="7">
    <source>
        <dbReference type="EMBL" id="QDH21756.1"/>
    </source>
</evidence>
<evidence type="ECO:0000313" key="8">
    <source>
        <dbReference type="Proteomes" id="UP000316968"/>
    </source>
</evidence>
<feature type="domain" description="RNA polymerase sigma factor 70 region 4 type 2" evidence="6">
    <location>
        <begin position="90"/>
        <end position="140"/>
    </location>
</feature>
<keyword evidence="3" id="KW-0731">Sigma factor</keyword>
<keyword evidence="2" id="KW-0805">Transcription regulation</keyword>
<feature type="domain" description="RNA polymerase sigma-70 region 2" evidence="5">
    <location>
        <begin position="11"/>
        <end position="68"/>
    </location>
</feature>
<gene>
    <name evidence="7" type="ORF">FFV09_13405</name>
</gene>
<dbReference type="Pfam" id="PF08281">
    <property type="entry name" value="Sigma70_r4_2"/>
    <property type="match status" value="1"/>
</dbReference>
<dbReference type="EMBL" id="CP041217">
    <property type="protein sequence ID" value="QDH21756.1"/>
    <property type="molecule type" value="Genomic_DNA"/>
</dbReference>
<protein>
    <submittedName>
        <fullName evidence="7">Sigma-70 family RNA polymerase sigma factor</fullName>
    </submittedName>
</protein>